<sequence length="161" mass="17524">MILVPLAGGAPIHLAKAVMFIGRGNECDIVLKTSRKVSRKHCCIAQIDDTYLIRDLGSMNGVRVNEASAKPELPLNHGDEVWVGDVGFRFQAATAKRKVAPAPKTSPQKPIISKGPVSTEFPRAIPEESDDFIIEQTGAHLFDQLREVEQADSDSEENSSS</sequence>
<dbReference type="InterPro" id="IPR000253">
    <property type="entry name" value="FHA_dom"/>
</dbReference>
<dbReference type="PROSITE" id="PS50006">
    <property type="entry name" value="FHA_DOMAIN"/>
    <property type="match status" value="1"/>
</dbReference>
<gene>
    <name evidence="3" type="primary">embR_1</name>
    <name evidence="3" type="ORF">KOR42_08060</name>
</gene>
<dbReference type="InterPro" id="IPR008984">
    <property type="entry name" value="SMAD_FHA_dom_sf"/>
</dbReference>
<keyword evidence="4" id="KW-1185">Reference proteome</keyword>
<feature type="domain" description="FHA" evidence="2">
    <location>
        <begin position="19"/>
        <end position="69"/>
    </location>
</feature>
<name>A0A5C5X5F0_9PLAN</name>
<dbReference type="OrthoDB" id="277679at2"/>
<dbReference type="Proteomes" id="UP000317243">
    <property type="component" value="Unassembled WGS sequence"/>
</dbReference>
<dbReference type="AlphaFoldDB" id="A0A5C5X5F0"/>
<proteinExistence type="predicted"/>
<organism evidence="3 4">
    <name type="scientific">Thalassoglobus neptunius</name>
    <dbReference type="NCBI Taxonomy" id="1938619"/>
    <lineage>
        <taxon>Bacteria</taxon>
        <taxon>Pseudomonadati</taxon>
        <taxon>Planctomycetota</taxon>
        <taxon>Planctomycetia</taxon>
        <taxon>Planctomycetales</taxon>
        <taxon>Planctomycetaceae</taxon>
        <taxon>Thalassoglobus</taxon>
    </lineage>
</organism>
<evidence type="ECO:0000256" key="1">
    <source>
        <dbReference type="SAM" id="MobiDB-lite"/>
    </source>
</evidence>
<dbReference type="RefSeq" id="WP_146507278.1">
    <property type="nucleotide sequence ID" value="NZ_SIHI01000001.1"/>
</dbReference>
<dbReference type="Gene3D" id="2.60.200.20">
    <property type="match status" value="1"/>
</dbReference>
<evidence type="ECO:0000259" key="2">
    <source>
        <dbReference type="PROSITE" id="PS50006"/>
    </source>
</evidence>
<accession>A0A5C5X5F0</accession>
<evidence type="ECO:0000313" key="4">
    <source>
        <dbReference type="Proteomes" id="UP000317243"/>
    </source>
</evidence>
<reference evidence="3 4" key="1">
    <citation type="submission" date="2019-02" db="EMBL/GenBank/DDBJ databases">
        <title>Deep-cultivation of Planctomycetes and their phenomic and genomic characterization uncovers novel biology.</title>
        <authorList>
            <person name="Wiegand S."/>
            <person name="Jogler M."/>
            <person name="Boedeker C."/>
            <person name="Pinto D."/>
            <person name="Vollmers J."/>
            <person name="Rivas-Marin E."/>
            <person name="Kohn T."/>
            <person name="Peeters S.H."/>
            <person name="Heuer A."/>
            <person name="Rast P."/>
            <person name="Oberbeckmann S."/>
            <person name="Bunk B."/>
            <person name="Jeske O."/>
            <person name="Meyerdierks A."/>
            <person name="Storesund J.E."/>
            <person name="Kallscheuer N."/>
            <person name="Luecker S."/>
            <person name="Lage O.M."/>
            <person name="Pohl T."/>
            <person name="Merkel B.J."/>
            <person name="Hornburger P."/>
            <person name="Mueller R.-W."/>
            <person name="Bruemmer F."/>
            <person name="Labrenz M."/>
            <person name="Spormann A.M."/>
            <person name="Op Den Camp H."/>
            <person name="Overmann J."/>
            <person name="Amann R."/>
            <person name="Jetten M.S.M."/>
            <person name="Mascher T."/>
            <person name="Medema M.H."/>
            <person name="Devos D.P."/>
            <person name="Kaster A.-K."/>
            <person name="Ovreas L."/>
            <person name="Rohde M."/>
            <person name="Galperin M.Y."/>
            <person name="Jogler C."/>
        </authorList>
    </citation>
    <scope>NUCLEOTIDE SEQUENCE [LARGE SCALE GENOMIC DNA]</scope>
    <source>
        <strain evidence="3 4">KOR42</strain>
    </source>
</reference>
<protein>
    <submittedName>
        <fullName evidence="3">Transcriptional regulatory protein EmbR</fullName>
    </submittedName>
</protein>
<dbReference type="SUPFAM" id="SSF49879">
    <property type="entry name" value="SMAD/FHA domain"/>
    <property type="match status" value="1"/>
</dbReference>
<dbReference type="SMART" id="SM00240">
    <property type="entry name" value="FHA"/>
    <property type="match status" value="1"/>
</dbReference>
<dbReference type="EMBL" id="SIHI01000001">
    <property type="protein sequence ID" value="TWT57445.1"/>
    <property type="molecule type" value="Genomic_DNA"/>
</dbReference>
<dbReference type="Pfam" id="PF00498">
    <property type="entry name" value="FHA"/>
    <property type="match status" value="1"/>
</dbReference>
<feature type="region of interest" description="Disordered" evidence="1">
    <location>
        <begin position="97"/>
        <end position="119"/>
    </location>
</feature>
<evidence type="ECO:0000313" key="3">
    <source>
        <dbReference type="EMBL" id="TWT57445.1"/>
    </source>
</evidence>
<dbReference type="CDD" id="cd00060">
    <property type="entry name" value="FHA"/>
    <property type="match status" value="1"/>
</dbReference>
<comment type="caution">
    <text evidence="3">The sequence shown here is derived from an EMBL/GenBank/DDBJ whole genome shotgun (WGS) entry which is preliminary data.</text>
</comment>